<dbReference type="Pfam" id="PF00392">
    <property type="entry name" value="GntR"/>
    <property type="match status" value="1"/>
</dbReference>
<dbReference type="PANTHER" id="PTHR43537">
    <property type="entry name" value="TRANSCRIPTIONAL REGULATOR, GNTR FAMILY"/>
    <property type="match status" value="1"/>
</dbReference>
<evidence type="ECO:0000256" key="3">
    <source>
        <dbReference type="ARBA" id="ARBA00023163"/>
    </source>
</evidence>
<dbReference type="RefSeq" id="WP_181653663.1">
    <property type="nucleotide sequence ID" value="NZ_WSEL01000009.1"/>
</dbReference>
<dbReference type="SMART" id="SM00895">
    <property type="entry name" value="FCD"/>
    <property type="match status" value="1"/>
</dbReference>
<gene>
    <name evidence="5" type="ORF">GON04_19090</name>
</gene>
<proteinExistence type="predicted"/>
<dbReference type="Proteomes" id="UP000469385">
    <property type="component" value="Unassembled WGS sequence"/>
</dbReference>
<dbReference type="InterPro" id="IPR011711">
    <property type="entry name" value="GntR_C"/>
</dbReference>
<dbReference type="PROSITE" id="PS50949">
    <property type="entry name" value="HTH_GNTR"/>
    <property type="match status" value="1"/>
</dbReference>
<dbReference type="CDD" id="cd07377">
    <property type="entry name" value="WHTH_GntR"/>
    <property type="match status" value="1"/>
</dbReference>
<dbReference type="InterPro" id="IPR008920">
    <property type="entry name" value="TF_FadR/GntR_C"/>
</dbReference>
<dbReference type="Pfam" id="PF07729">
    <property type="entry name" value="FCD"/>
    <property type="match status" value="1"/>
</dbReference>
<dbReference type="InterPro" id="IPR036388">
    <property type="entry name" value="WH-like_DNA-bd_sf"/>
</dbReference>
<sequence>MIKNVHGNTVDHLGVAILAGRYPPGATIPPEPALCDELGVSRTVVREAVKSLVAKGLVSTGPKVGTRVLPADQWNWFDPDVVAWQSKAGLTREFLRDLQELRRVVEPAAVRMAAERATAADIAGLEAAFQGMRRAVEEGGDYVSHDLQFHQGLLKACHNRMLVQMSHALGPLLRTSFEISTSRSDGPRQSLPLHRAVLDAVIARNPAKAEKASLVLIAGAREDIEVVLATRRRLPKVDLPASHLRAA</sequence>
<dbReference type="SUPFAM" id="SSF46785">
    <property type="entry name" value="Winged helix' DNA-binding domain"/>
    <property type="match status" value="1"/>
</dbReference>
<evidence type="ECO:0000256" key="2">
    <source>
        <dbReference type="ARBA" id="ARBA00023125"/>
    </source>
</evidence>
<accession>A0A6N8IX64</accession>
<dbReference type="Gene3D" id="1.20.120.530">
    <property type="entry name" value="GntR ligand-binding domain-like"/>
    <property type="match status" value="1"/>
</dbReference>
<dbReference type="SMART" id="SM00345">
    <property type="entry name" value="HTH_GNTR"/>
    <property type="match status" value="1"/>
</dbReference>
<evidence type="ECO:0000313" key="6">
    <source>
        <dbReference type="Proteomes" id="UP000469385"/>
    </source>
</evidence>
<feature type="domain" description="HTH gntR-type" evidence="4">
    <location>
        <begin position="3"/>
        <end position="71"/>
    </location>
</feature>
<reference evidence="5 6" key="1">
    <citation type="submission" date="2019-12" db="EMBL/GenBank/DDBJ databases">
        <authorList>
            <person name="Huq M.A."/>
        </authorList>
    </citation>
    <scope>NUCLEOTIDE SEQUENCE [LARGE SCALE GENOMIC DNA]</scope>
    <source>
        <strain evidence="5 6">MAH-25</strain>
    </source>
</reference>
<dbReference type="GO" id="GO:0003677">
    <property type="term" value="F:DNA binding"/>
    <property type="evidence" value="ECO:0007669"/>
    <property type="project" value="UniProtKB-KW"/>
</dbReference>
<name>A0A6N8IX64_9BURK</name>
<dbReference type="Gene3D" id="1.10.10.10">
    <property type="entry name" value="Winged helix-like DNA-binding domain superfamily/Winged helix DNA-binding domain"/>
    <property type="match status" value="1"/>
</dbReference>
<keyword evidence="6" id="KW-1185">Reference proteome</keyword>
<dbReference type="InterPro" id="IPR036390">
    <property type="entry name" value="WH_DNA-bd_sf"/>
</dbReference>
<dbReference type="PRINTS" id="PR00035">
    <property type="entry name" value="HTHGNTR"/>
</dbReference>
<dbReference type="InterPro" id="IPR000524">
    <property type="entry name" value="Tscrpt_reg_HTH_GntR"/>
</dbReference>
<evidence type="ECO:0000259" key="4">
    <source>
        <dbReference type="PROSITE" id="PS50949"/>
    </source>
</evidence>
<comment type="caution">
    <text evidence="5">The sequence shown here is derived from an EMBL/GenBank/DDBJ whole genome shotgun (WGS) entry which is preliminary data.</text>
</comment>
<dbReference type="AlphaFoldDB" id="A0A6N8IX64"/>
<keyword evidence="1" id="KW-0805">Transcription regulation</keyword>
<dbReference type="EMBL" id="WSEL01000009">
    <property type="protein sequence ID" value="MVQ31571.1"/>
    <property type="molecule type" value="Genomic_DNA"/>
</dbReference>
<protein>
    <submittedName>
        <fullName evidence="5">FCD domain-containing protein</fullName>
    </submittedName>
</protein>
<dbReference type="SUPFAM" id="SSF48008">
    <property type="entry name" value="GntR ligand-binding domain-like"/>
    <property type="match status" value="1"/>
</dbReference>
<dbReference type="PANTHER" id="PTHR43537:SF44">
    <property type="entry name" value="GNTR FAMILY REGULATORY PROTEIN"/>
    <property type="match status" value="1"/>
</dbReference>
<keyword evidence="2" id="KW-0238">DNA-binding</keyword>
<evidence type="ECO:0000256" key="1">
    <source>
        <dbReference type="ARBA" id="ARBA00023015"/>
    </source>
</evidence>
<organism evidence="5 6">
    <name type="scientific">Ramlibacter pinisoli</name>
    <dbReference type="NCBI Taxonomy" id="2682844"/>
    <lineage>
        <taxon>Bacteria</taxon>
        <taxon>Pseudomonadati</taxon>
        <taxon>Pseudomonadota</taxon>
        <taxon>Betaproteobacteria</taxon>
        <taxon>Burkholderiales</taxon>
        <taxon>Comamonadaceae</taxon>
        <taxon>Ramlibacter</taxon>
    </lineage>
</organism>
<keyword evidence="3" id="KW-0804">Transcription</keyword>
<evidence type="ECO:0000313" key="5">
    <source>
        <dbReference type="EMBL" id="MVQ31571.1"/>
    </source>
</evidence>
<dbReference type="GO" id="GO:0003700">
    <property type="term" value="F:DNA-binding transcription factor activity"/>
    <property type="evidence" value="ECO:0007669"/>
    <property type="project" value="InterPro"/>
</dbReference>